<evidence type="ECO:0008006" key="5">
    <source>
        <dbReference type="Google" id="ProtNLM"/>
    </source>
</evidence>
<gene>
    <name evidence="3" type="ORF">HZA61_14895</name>
</gene>
<accession>A0A933WBY6</accession>
<evidence type="ECO:0000256" key="2">
    <source>
        <dbReference type="SAM" id="SignalP"/>
    </source>
</evidence>
<keyword evidence="2" id="KW-0732">Signal</keyword>
<feature type="compositionally biased region" description="Low complexity" evidence="1">
    <location>
        <begin position="251"/>
        <end position="268"/>
    </location>
</feature>
<protein>
    <recommendedName>
        <fullName evidence="5">DUF3108 domain-containing protein</fullName>
    </recommendedName>
</protein>
<dbReference type="EMBL" id="JACRIW010000108">
    <property type="protein sequence ID" value="MBI5170774.1"/>
    <property type="molecule type" value="Genomic_DNA"/>
</dbReference>
<evidence type="ECO:0000313" key="3">
    <source>
        <dbReference type="EMBL" id="MBI5170774.1"/>
    </source>
</evidence>
<feature type="region of interest" description="Disordered" evidence="1">
    <location>
        <begin position="241"/>
        <end position="268"/>
    </location>
</feature>
<evidence type="ECO:0000313" key="4">
    <source>
        <dbReference type="Proteomes" id="UP000696931"/>
    </source>
</evidence>
<name>A0A933WBY6_UNCEI</name>
<sequence length="268" mass="28397">MKSLLRTFLICCAACALAVSTARAQLDAPTVLDSGRLMVLDGNQVVASEEFEYVLQGDSVTVSATLKRKARGADGAVADLNKRMALVVDANDFGLRSYVSNLEFDGHTRVRGIIPGDTAMTVYDETDGGGGADRVLQPPGRLFVMDPGLFTLFDVVCKNLKGKPLTTKRPIQLIALAETVDAVEATVVFAGADTVVWGGKRTPMRKLQLSDPSGDFLAWVDGNGHLLRLEHAASGLVVMREEPAAPKKPRAAPAKKPAAKKPAGAAGR</sequence>
<feature type="chain" id="PRO_5037021919" description="DUF3108 domain-containing protein" evidence="2">
    <location>
        <begin position="25"/>
        <end position="268"/>
    </location>
</feature>
<dbReference type="AlphaFoldDB" id="A0A933WBY6"/>
<feature type="signal peptide" evidence="2">
    <location>
        <begin position="1"/>
        <end position="24"/>
    </location>
</feature>
<evidence type="ECO:0000256" key="1">
    <source>
        <dbReference type="SAM" id="MobiDB-lite"/>
    </source>
</evidence>
<reference evidence="3" key="1">
    <citation type="submission" date="2020-07" db="EMBL/GenBank/DDBJ databases">
        <title>Huge and variable diversity of episymbiotic CPR bacteria and DPANN archaea in groundwater ecosystems.</title>
        <authorList>
            <person name="He C.Y."/>
            <person name="Keren R."/>
            <person name="Whittaker M."/>
            <person name="Farag I.F."/>
            <person name="Doudna J."/>
            <person name="Cate J.H.D."/>
            <person name="Banfield J.F."/>
        </authorList>
    </citation>
    <scope>NUCLEOTIDE SEQUENCE</scope>
    <source>
        <strain evidence="3">NC_groundwater_1813_Pr3_B-0.1um_71_17</strain>
    </source>
</reference>
<organism evidence="3 4">
    <name type="scientific">Eiseniibacteriota bacterium</name>
    <dbReference type="NCBI Taxonomy" id="2212470"/>
    <lineage>
        <taxon>Bacteria</taxon>
        <taxon>Candidatus Eiseniibacteriota</taxon>
    </lineage>
</organism>
<dbReference type="Proteomes" id="UP000696931">
    <property type="component" value="Unassembled WGS sequence"/>
</dbReference>
<proteinExistence type="predicted"/>
<comment type="caution">
    <text evidence="3">The sequence shown here is derived from an EMBL/GenBank/DDBJ whole genome shotgun (WGS) entry which is preliminary data.</text>
</comment>